<dbReference type="InterPro" id="IPR020449">
    <property type="entry name" value="Tscrpt_reg_AraC-type_HTH"/>
</dbReference>
<evidence type="ECO:0000256" key="3">
    <source>
        <dbReference type="ARBA" id="ARBA00023163"/>
    </source>
</evidence>
<dbReference type="InterPro" id="IPR009057">
    <property type="entry name" value="Homeodomain-like_sf"/>
</dbReference>
<keyword evidence="4" id="KW-0472">Membrane</keyword>
<reference evidence="6 7" key="1">
    <citation type="submission" date="2018-03" db="EMBL/GenBank/DDBJ databases">
        <title>Genomic Encyclopedia of Archaeal and Bacterial Type Strains, Phase II (KMG-II): from individual species to whole genera.</title>
        <authorList>
            <person name="Goeker M."/>
        </authorList>
    </citation>
    <scope>NUCLEOTIDE SEQUENCE [LARGE SCALE GENOMIC DNA]</scope>
    <source>
        <strain evidence="6 7">DSM 18107</strain>
    </source>
</reference>
<dbReference type="PANTHER" id="PTHR43280:SF29">
    <property type="entry name" value="ARAC-FAMILY TRANSCRIPTIONAL REGULATOR"/>
    <property type="match status" value="1"/>
</dbReference>
<gene>
    <name evidence="6" type="ORF">CLV42_102504</name>
</gene>
<comment type="caution">
    <text evidence="6">The sequence shown here is derived from an EMBL/GenBank/DDBJ whole genome shotgun (WGS) entry which is preliminary data.</text>
</comment>
<dbReference type="SUPFAM" id="SSF46689">
    <property type="entry name" value="Homeodomain-like"/>
    <property type="match status" value="1"/>
</dbReference>
<dbReference type="InterPro" id="IPR018060">
    <property type="entry name" value="HTH_AraC"/>
</dbReference>
<dbReference type="PROSITE" id="PS00041">
    <property type="entry name" value="HTH_ARAC_FAMILY_1"/>
    <property type="match status" value="1"/>
</dbReference>
<dbReference type="GO" id="GO:0003700">
    <property type="term" value="F:DNA-binding transcription factor activity"/>
    <property type="evidence" value="ECO:0007669"/>
    <property type="project" value="InterPro"/>
</dbReference>
<dbReference type="GO" id="GO:0043565">
    <property type="term" value="F:sequence-specific DNA binding"/>
    <property type="evidence" value="ECO:0007669"/>
    <property type="project" value="InterPro"/>
</dbReference>
<dbReference type="OrthoDB" id="9779074at2"/>
<keyword evidence="4" id="KW-0812">Transmembrane</keyword>
<feature type="transmembrane region" description="Helical" evidence="4">
    <location>
        <begin position="192"/>
        <end position="209"/>
    </location>
</feature>
<organism evidence="6 7">
    <name type="scientific">Chitinophaga ginsengisoli</name>
    <dbReference type="NCBI Taxonomy" id="363837"/>
    <lineage>
        <taxon>Bacteria</taxon>
        <taxon>Pseudomonadati</taxon>
        <taxon>Bacteroidota</taxon>
        <taxon>Chitinophagia</taxon>
        <taxon>Chitinophagales</taxon>
        <taxon>Chitinophagaceae</taxon>
        <taxon>Chitinophaga</taxon>
    </lineage>
</organism>
<protein>
    <submittedName>
        <fullName evidence="6">AraC family transcriptional regulator</fullName>
    </submittedName>
</protein>
<dbReference type="PRINTS" id="PR00032">
    <property type="entry name" value="HTHARAC"/>
</dbReference>
<evidence type="ECO:0000313" key="6">
    <source>
        <dbReference type="EMBL" id="PSL34930.1"/>
    </source>
</evidence>
<feature type="transmembrane region" description="Helical" evidence="4">
    <location>
        <begin position="163"/>
        <end position="180"/>
    </location>
</feature>
<dbReference type="AlphaFoldDB" id="A0A2P8GLU6"/>
<evidence type="ECO:0000313" key="7">
    <source>
        <dbReference type="Proteomes" id="UP000240978"/>
    </source>
</evidence>
<keyword evidence="7" id="KW-1185">Reference proteome</keyword>
<name>A0A2P8GLU6_9BACT</name>
<evidence type="ECO:0000256" key="2">
    <source>
        <dbReference type="ARBA" id="ARBA00023125"/>
    </source>
</evidence>
<proteinExistence type="predicted"/>
<keyword evidence="2" id="KW-0238">DNA-binding</keyword>
<dbReference type="InterPro" id="IPR018062">
    <property type="entry name" value="HTH_AraC-typ_CS"/>
</dbReference>
<dbReference type="SMART" id="SM00342">
    <property type="entry name" value="HTH_ARAC"/>
    <property type="match status" value="1"/>
</dbReference>
<feature type="domain" description="HTH araC/xylS-type" evidence="5">
    <location>
        <begin position="244"/>
        <end position="352"/>
    </location>
</feature>
<keyword evidence="3" id="KW-0804">Transcription</keyword>
<dbReference type="Pfam" id="PF12833">
    <property type="entry name" value="HTH_18"/>
    <property type="match status" value="1"/>
</dbReference>
<dbReference type="PROSITE" id="PS01124">
    <property type="entry name" value="HTH_ARAC_FAMILY_2"/>
    <property type="match status" value="1"/>
</dbReference>
<dbReference type="Proteomes" id="UP000240978">
    <property type="component" value="Unassembled WGS sequence"/>
</dbReference>
<accession>A0A2P8GLU6</accession>
<feature type="transmembrane region" description="Helical" evidence="4">
    <location>
        <begin position="95"/>
        <end position="112"/>
    </location>
</feature>
<dbReference type="Gene3D" id="1.10.10.60">
    <property type="entry name" value="Homeodomain-like"/>
    <property type="match status" value="2"/>
</dbReference>
<dbReference type="PANTHER" id="PTHR43280">
    <property type="entry name" value="ARAC-FAMILY TRANSCRIPTIONAL REGULATOR"/>
    <property type="match status" value="1"/>
</dbReference>
<evidence type="ECO:0000256" key="4">
    <source>
        <dbReference type="SAM" id="Phobius"/>
    </source>
</evidence>
<dbReference type="EMBL" id="PYGK01000002">
    <property type="protein sequence ID" value="PSL34930.1"/>
    <property type="molecule type" value="Genomic_DNA"/>
</dbReference>
<keyword evidence="1" id="KW-0805">Transcription regulation</keyword>
<dbReference type="RefSeq" id="WP_106601182.1">
    <property type="nucleotide sequence ID" value="NZ_PYGK01000002.1"/>
</dbReference>
<keyword evidence="4" id="KW-1133">Transmembrane helix</keyword>
<evidence type="ECO:0000259" key="5">
    <source>
        <dbReference type="PROSITE" id="PS01124"/>
    </source>
</evidence>
<sequence>MTSYYLTCGGMFLLALAHLSNTPRANPVANAWLGGFFCCTGSAVLAFIAESTGLAIRYPFLVPLSESIRLLMAPSLYLAVLYFTSARRDWKREDYLHFLPAVMFLPLLFFGGPHLPRFLGVLVGISVKLQLLVYWLLSFYLLRRHSRSIREVNAEVQRIDLKWLQYMLLGIAALMLLWYNQVFQINAELERFTGVGYLLAIYVIAFFSLRQREIFPYAAAEKSALQEVIEKKSPPPRVTDDGIQRLKAHLDHLMEQEQLFTDSDLNLPQLAGKMDISVHELSYLLNKGYGQNFYQYINHHRVERVKELMVSEKHRHLSMLGIAFEAGFNSKTTFNTTFKKITGMSPGEYRELLVRMDTTGH</sequence>
<evidence type="ECO:0000256" key="1">
    <source>
        <dbReference type="ARBA" id="ARBA00023015"/>
    </source>
</evidence>
<feature type="transmembrane region" description="Helical" evidence="4">
    <location>
        <begin position="118"/>
        <end position="142"/>
    </location>
</feature>
<feature type="transmembrane region" description="Helical" evidence="4">
    <location>
        <begin position="67"/>
        <end position="83"/>
    </location>
</feature>